<gene>
    <name evidence="2" type="ORF">B0T16DRAFT_393022</name>
</gene>
<keyword evidence="3" id="KW-1185">Reference proteome</keyword>
<sequence length="516" mass="57208">MPAAPAYRPLREECFRLLCLGIDHDSPGRPRELHKPKWIWIDQICINQQDDAEKNTQISLMGNIYRNAEIVTIWAGSGNAKITWIFQEVLLAKDTRLVCGITVVPHWMDLASMVVKACEEAQSSPMIFRMQELGQRMLKPFDTLGEMRKLQEKGRQDARRYDLELLNLVKQREQIGTVVTKKCSGELGEDVVMVRYRVDTCSKFLAHLGADELENAIDLVPSHGTFLFCSNDQLPPLSSATLPSWVPDLTSPPPMTHTWSKYKAGRLLAKPENVPAPIILDLHNPPLVRLPGICMAIITQAATLPKIQEYVAGLDALDDTGGISLAKIDRLLAGEANIAPQTNDSDASMRRREFVRVLEEAISLFSSGAPFRKEKFVRTLVGGTLYPEVMVQLGFEKEYDVMWGKLERWRGGEGGADGDDGPNSIFLRSMAEAWKGACVFATGREERGIGPAAAKTGDKVCIFFGGSSPVVLRPEKGVDGKLLHKVLGPAYVDELMDGKAFRAKSPGLVYEEFDIV</sequence>
<organism evidence="2 3">
    <name type="scientific">Cercophora newfieldiana</name>
    <dbReference type="NCBI Taxonomy" id="92897"/>
    <lineage>
        <taxon>Eukaryota</taxon>
        <taxon>Fungi</taxon>
        <taxon>Dikarya</taxon>
        <taxon>Ascomycota</taxon>
        <taxon>Pezizomycotina</taxon>
        <taxon>Sordariomycetes</taxon>
        <taxon>Sordariomycetidae</taxon>
        <taxon>Sordariales</taxon>
        <taxon>Lasiosphaeriaceae</taxon>
        <taxon>Cercophora</taxon>
    </lineage>
</organism>
<evidence type="ECO:0000313" key="3">
    <source>
        <dbReference type="Proteomes" id="UP001174936"/>
    </source>
</evidence>
<dbReference type="Pfam" id="PF26639">
    <property type="entry name" value="Het-6_barrel"/>
    <property type="match status" value="1"/>
</dbReference>
<dbReference type="InterPro" id="IPR010730">
    <property type="entry name" value="HET"/>
</dbReference>
<proteinExistence type="predicted"/>
<name>A0AA40CK98_9PEZI</name>
<dbReference type="EMBL" id="JAULSV010000006">
    <property type="protein sequence ID" value="KAK0640583.1"/>
    <property type="molecule type" value="Genomic_DNA"/>
</dbReference>
<protein>
    <recommendedName>
        <fullName evidence="1">Heterokaryon incompatibility domain-containing protein</fullName>
    </recommendedName>
</protein>
<evidence type="ECO:0000313" key="2">
    <source>
        <dbReference type="EMBL" id="KAK0640583.1"/>
    </source>
</evidence>
<dbReference type="Proteomes" id="UP001174936">
    <property type="component" value="Unassembled WGS sequence"/>
</dbReference>
<dbReference type="InterPro" id="IPR052895">
    <property type="entry name" value="HetReg/Transcr_Mod"/>
</dbReference>
<reference evidence="2" key="1">
    <citation type="submission" date="2023-06" db="EMBL/GenBank/DDBJ databases">
        <title>Genome-scale phylogeny and comparative genomics of the fungal order Sordariales.</title>
        <authorList>
            <consortium name="Lawrence Berkeley National Laboratory"/>
            <person name="Hensen N."/>
            <person name="Bonometti L."/>
            <person name="Westerberg I."/>
            <person name="Brannstrom I.O."/>
            <person name="Guillou S."/>
            <person name="Cros-Aarteil S."/>
            <person name="Calhoun S."/>
            <person name="Haridas S."/>
            <person name="Kuo A."/>
            <person name="Mondo S."/>
            <person name="Pangilinan J."/>
            <person name="Riley R."/>
            <person name="Labutti K."/>
            <person name="Andreopoulos B."/>
            <person name="Lipzen A."/>
            <person name="Chen C."/>
            <person name="Yanf M."/>
            <person name="Daum C."/>
            <person name="Ng V."/>
            <person name="Clum A."/>
            <person name="Steindorff A."/>
            <person name="Ohm R."/>
            <person name="Martin F."/>
            <person name="Silar P."/>
            <person name="Natvig D."/>
            <person name="Lalanne C."/>
            <person name="Gautier V."/>
            <person name="Ament-Velasquez S.L."/>
            <person name="Kruys A."/>
            <person name="Hutchinson M.I."/>
            <person name="Powell A.J."/>
            <person name="Barry K."/>
            <person name="Miller A.N."/>
            <person name="Grigoriev I.V."/>
            <person name="Debuchy R."/>
            <person name="Gladieux P."/>
            <person name="Thoren M.H."/>
            <person name="Johannesson H."/>
        </authorList>
    </citation>
    <scope>NUCLEOTIDE SEQUENCE</scope>
    <source>
        <strain evidence="2">SMH2532-1</strain>
    </source>
</reference>
<feature type="domain" description="Heterokaryon incompatibility" evidence="1">
    <location>
        <begin position="34"/>
        <end position="82"/>
    </location>
</feature>
<dbReference type="AlphaFoldDB" id="A0AA40CK98"/>
<accession>A0AA40CK98</accession>
<dbReference type="PANTHER" id="PTHR24148">
    <property type="entry name" value="ANKYRIN REPEAT DOMAIN-CONTAINING PROTEIN 39 HOMOLOG-RELATED"/>
    <property type="match status" value="1"/>
</dbReference>
<dbReference type="Pfam" id="PF06985">
    <property type="entry name" value="HET"/>
    <property type="match status" value="1"/>
</dbReference>
<comment type="caution">
    <text evidence="2">The sequence shown here is derived from an EMBL/GenBank/DDBJ whole genome shotgun (WGS) entry which is preliminary data.</text>
</comment>
<evidence type="ECO:0000259" key="1">
    <source>
        <dbReference type="Pfam" id="PF06985"/>
    </source>
</evidence>
<dbReference type="PANTHER" id="PTHR24148:SF64">
    <property type="entry name" value="HETEROKARYON INCOMPATIBILITY DOMAIN-CONTAINING PROTEIN"/>
    <property type="match status" value="1"/>
</dbReference>